<accession>A0A8T0DKL0</accession>
<protein>
    <submittedName>
        <fullName evidence="1">Uncharacterized protein</fullName>
    </submittedName>
</protein>
<dbReference type="AlphaFoldDB" id="A0A8T0DKL0"/>
<gene>
    <name evidence="1" type="ORF">P879_04082</name>
</gene>
<organism evidence="1 2">
    <name type="scientific">Paragonimus westermani</name>
    <dbReference type="NCBI Taxonomy" id="34504"/>
    <lineage>
        <taxon>Eukaryota</taxon>
        <taxon>Metazoa</taxon>
        <taxon>Spiralia</taxon>
        <taxon>Lophotrochozoa</taxon>
        <taxon>Platyhelminthes</taxon>
        <taxon>Trematoda</taxon>
        <taxon>Digenea</taxon>
        <taxon>Plagiorchiida</taxon>
        <taxon>Troglotremata</taxon>
        <taxon>Troglotrematidae</taxon>
        <taxon>Paragonimus</taxon>
    </lineage>
</organism>
<evidence type="ECO:0000313" key="2">
    <source>
        <dbReference type="Proteomes" id="UP000699462"/>
    </source>
</evidence>
<name>A0A8T0DKL0_9TREM</name>
<keyword evidence="2" id="KW-1185">Reference proteome</keyword>
<dbReference type="Proteomes" id="UP000699462">
    <property type="component" value="Unassembled WGS sequence"/>
</dbReference>
<sequence>MTSVFPHLPRKHYSMAWPSAKPLRSNSGDVLFVLRCARCSPRLCWRRSRAFRYSCLFICFSTERATPVSVTSDKWKLVHWIQHDHIGLPIFHSDVETEGGTFICLQSEGAGY</sequence>
<evidence type="ECO:0000313" key="1">
    <source>
        <dbReference type="EMBL" id="KAF8567257.1"/>
    </source>
</evidence>
<proteinExistence type="predicted"/>
<comment type="caution">
    <text evidence="1">The sequence shown here is derived from an EMBL/GenBank/DDBJ whole genome shotgun (WGS) entry which is preliminary data.</text>
</comment>
<dbReference type="EMBL" id="JTDF01004061">
    <property type="protein sequence ID" value="KAF8567257.1"/>
    <property type="molecule type" value="Genomic_DNA"/>
</dbReference>
<reference evidence="1 2" key="1">
    <citation type="submission" date="2019-07" db="EMBL/GenBank/DDBJ databases">
        <title>Annotation for the trematode Paragonimus westermani.</title>
        <authorList>
            <person name="Choi Y.-J."/>
        </authorList>
    </citation>
    <scope>NUCLEOTIDE SEQUENCE [LARGE SCALE GENOMIC DNA]</scope>
    <source>
        <strain evidence="1">180907_Pwestermani</strain>
    </source>
</reference>